<proteinExistence type="predicted"/>
<dbReference type="Pfam" id="PF13276">
    <property type="entry name" value="HTH_21"/>
    <property type="match status" value="1"/>
</dbReference>
<name>A0AA51RUV2_9GAMM</name>
<evidence type="ECO:0000259" key="1">
    <source>
        <dbReference type="Pfam" id="PF13276"/>
    </source>
</evidence>
<dbReference type="InterPro" id="IPR050900">
    <property type="entry name" value="Transposase_IS3/IS150/IS904"/>
</dbReference>
<feature type="domain" description="HTH-like" evidence="1">
    <location>
        <begin position="6"/>
        <end position="51"/>
    </location>
</feature>
<dbReference type="InterPro" id="IPR025948">
    <property type="entry name" value="HTH-like_dom"/>
</dbReference>
<dbReference type="Proteomes" id="UP001239782">
    <property type="component" value="Chromosome"/>
</dbReference>
<evidence type="ECO:0000313" key="3">
    <source>
        <dbReference type="Proteomes" id="UP001239782"/>
    </source>
</evidence>
<dbReference type="KEGG" id="plei:Q9312_03010"/>
<gene>
    <name evidence="2" type="ORF">Q9312_03010</name>
</gene>
<dbReference type="PANTHER" id="PTHR46889">
    <property type="entry name" value="TRANSPOSASE INSF FOR INSERTION SEQUENCE IS3B-RELATED"/>
    <property type="match status" value="1"/>
</dbReference>
<dbReference type="EMBL" id="CP133548">
    <property type="protein sequence ID" value="WMS87899.1"/>
    <property type="molecule type" value="Genomic_DNA"/>
</dbReference>
<dbReference type="AlphaFoldDB" id="A0AA51RUV2"/>
<dbReference type="RefSeq" id="WP_309203058.1">
    <property type="nucleotide sequence ID" value="NZ_CP133548.1"/>
</dbReference>
<dbReference type="PANTHER" id="PTHR46889:SF4">
    <property type="entry name" value="TRANSPOSASE INSO FOR INSERTION SEQUENCE ELEMENT IS911B-RELATED"/>
    <property type="match status" value="1"/>
</dbReference>
<sequence>MSKLVECFNGTVQTYGVPRLTTELNELEEHVNHKRVARLKRENDIYPKQYKGFVITTDSSHGKPVAENLLNRNFTVDKPNQIWVSDITYSVPGIRHLHG</sequence>
<keyword evidence="3" id="KW-1185">Reference proteome</keyword>
<protein>
    <submittedName>
        <fullName evidence="2">IS3 family transposase</fullName>
    </submittedName>
</protein>
<evidence type="ECO:0000313" key="2">
    <source>
        <dbReference type="EMBL" id="WMS87899.1"/>
    </source>
</evidence>
<organism evidence="2 3">
    <name type="scientific">Pleionea litopenaei</name>
    <dbReference type="NCBI Taxonomy" id="3070815"/>
    <lineage>
        <taxon>Bacteria</taxon>
        <taxon>Pseudomonadati</taxon>
        <taxon>Pseudomonadota</taxon>
        <taxon>Gammaproteobacteria</taxon>
        <taxon>Oceanospirillales</taxon>
        <taxon>Pleioneaceae</taxon>
        <taxon>Pleionea</taxon>
    </lineage>
</organism>
<accession>A0AA51RUV2</accession>
<reference evidence="2 3" key="1">
    <citation type="submission" date="2023-08" db="EMBL/GenBank/DDBJ databases">
        <title>Pleionea litopenaei sp. nov., isolated from stomach of juvenile Litopenaeus vannamei.</title>
        <authorList>
            <person name="Rho A.M."/>
            <person name="Hwang C.Y."/>
        </authorList>
    </citation>
    <scope>NUCLEOTIDE SEQUENCE [LARGE SCALE GENOMIC DNA]</scope>
    <source>
        <strain evidence="2 3">HL-JVS1</strain>
    </source>
</reference>